<keyword evidence="1" id="KW-1185">Reference proteome</keyword>
<proteinExistence type="predicted"/>
<dbReference type="Proteomes" id="UP000887572">
    <property type="component" value="Unplaced"/>
</dbReference>
<organism evidence="1 2">
    <name type="scientific">Globodera rostochiensis</name>
    <name type="common">Golden nematode worm</name>
    <name type="synonym">Heterodera rostochiensis</name>
    <dbReference type="NCBI Taxonomy" id="31243"/>
    <lineage>
        <taxon>Eukaryota</taxon>
        <taxon>Metazoa</taxon>
        <taxon>Ecdysozoa</taxon>
        <taxon>Nematoda</taxon>
        <taxon>Chromadorea</taxon>
        <taxon>Rhabditida</taxon>
        <taxon>Tylenchina</taxon>
        <taxon>Tylenchomorpha</taxon>
        <taxon>Tylenchoidea</taxon>
        <taxon>Heteroderidae</taxon>
        <taxon>Heteroderinae</taxon>
        <taxon>Globodera</taxon>
    </lineage>
</organism>
<accession>A0A914GNY6</accession>
<evidence type="ECO:0000313" key="2">
    <source>
        <dbReference type="WBParaSite" id="Gr19_v10_g10001.t1"/>
    </source>
</evidence>
<sequence>MPRPIHPHPPFLPPAQMSMPVRPQPTVFSLAPGLLPMPAKLPLHFFPPLARVMTVNPPCTTIATTANNAADYATTPRARR</sequence>
<reference evidence="2" key="1">
    <citation type="submission" date="2022-11" db="UniProtKB">
        <authorList>
            <consortium name="WormBaseParasite"/>
        </authorList>
    </citation>
    <scope>IDENTIFICATION</scope>
</reference>
<dbReference type="AlphaFoldDB" id="A0A914GNY6"/>
<evidence type="ECO:0000313" key="1">
    <source>
        <dbReference type="Proteomes" id="UP000887572"/>
    </source>
</evidence>
<dbReference type="WBParaSite" id="Gr19_v10_g10001.t1">
    <property type="protein sequence ID" value="Gr19_v10_g10001.t1"/>
    <property type="gene ID" value="Gr19_v10_g10001"/>
</dbReference>
<name>A0A914GNY6_GLORO</name>
<protein>
    <submittedName>
        <fullName evidence="2">Uncharacterized protein</fullName>
    </submittedName>
</protein>